<dbReference type="RefSeq" id="WP_125649463.1">
    <property type="nucleotide sequence ID" value="NZ_JBHTOH010000036.1"/>
</dbReference>
<dbReference type="PANTHER" id="PTHR31297">
    <property type="entry name" value="GLUCAN ENDO-1,6-BETA-GLUCOSIDASE B"/>
    <property type="match status" value="1"/>
</dbReference>
<dbReference type="InterPro" id="IPR001547">
    <property type="entry name" value="Glyco_hydro_5"/>
</dbReference>
<dbReference type="Pfam" id="PF00150">
    <property type="entry name" value="Cellulase"/>
    <property type="match status" value="1"/>
</dbReference>
<protein>
    <submittedName>
        <fullName evidence="5">Glycoside hydrolase family 5 protein</fullName>
        <ecNumber evidence="5">3.2.1.-</ecNumber>
    </submittedName>
</protein>
<keyword evidence="2 3" id="KW-0326">Glycosidase</keyword>
<evidence type="ECO:0000256" key="3">
    <source>
        <dbReference type="RuleBase" id="RU361153"/>
    </source>
</evidence>
<evidence type="ECO:0000256" key="1">
    <source>
        <dbReference type="ARBA" id="ARBA00022801"/>
    </source>
</evidence>
<comment type="caution">
    <text evidence="5">The sequence shown here is derived from an EMBL/GenBank/DDBJ whole genome shotgun (WGS) entry which is preliminary data.</text>
</comment>
<accession>A0ABW4BPJ8</accession>
<dbReference type="EMBL" id="JBHTOH010000036">
    <property type="protein sequence ID" value="MFD1411153.1"/>
    <property type="molecule type" value="Genomic_DNA"/>
</dbReference>
<proteinExistence type="inferred from homology"/>
<keyword evidence="6" id="KW-1185">Reference proteome</keyword>
<comment type="similarity">
    <text evidence="3">Belongs to the glycosyl hydrolase 5 (cellulase A) family.</text>
</comment>
<dbReference type="EC" id="3.2.1.-" evidence="5"/>
<dbReference type="InterPro" id="IPR017853">
    <property type="entry name" value="GH"/>
</dbReference>
<name>A0ABW4BPJ8_9LACO</name>
<dbReference type="Proteomes" id="UP001597191">
    <property type="component" value="Unassembled WGS sequence"/>
</dbReference>
<evidence type="ECO:0000259" key="4">
    <source>
        <dbReference type="Pfam" id="PF00150"/>
    </source>
</evidence>
<evidence type="ECO:0000313" key="5">
    <source>
        <dbReference type="EMBL" id="MFD1411153.1"/>
    </source>
</evidence>
<organism evidence="5 6">
    <name type="scientific">Lapidilactobacillus gannanensis</name>
    <dbReference type="NCBI Taxonomy" id="2486002"/>
    <lineage>
        <taxon>Bacteria</taxon>
        <taxon>Bacillati</taxon>
        <taxon>Bacillota</taxon>
        <taxon>Bacilli</taxon>
        <taxon>Lactobacillales</taxon>
        <taxon>Lactobacillaceae</taxon>
        <taxon>Lapidilactobacillus</taxon>
    </lineage>
</organism>
<dbReference type="SUPFAM" id="SSF51445">
    <property type="entry name" value="(Trans)glycosidases"/>
    <property type="match status" value="1"/>
</dbReference>
<evidence type="ECO:0000313" key="6">
    <source>
        <dbReference type="Proteomes" id="UP001597191"/>
    </source>
</evidence>
<gene>
    <name evidence="5" type="ORF">ACFQ4R_06000</name>
</gene>
<reference evidence="6" key="1">
    <citation type="journal article" date="2019" name="Int. J. Syst. Evol. Microbiol.">
        <title>The Global Catalogue of Microorganisms (GCM) 10K type strain sequencing project: providing services to taxonomists for standard genome sequencing and annotation.</title>
        <authorList>
            <consortium name="The Broad Institute Genomics Platform"/>
            <consortium name="The Broad Institute Genome Sequencing Center for Infectious Disease"/>
            <person name="Wu L."/>
            <person name="Ma J."/>
        </authorList>
    </citation>
    <scope>NUCLEOTIDE SEQUENCE [LARGE SCALE GENOMIC DNA]</scope>
    <source>
        <strain evidence="6">CCM 8937</strain>
    </source>
</reference>
<evidence type="ECO:0000256" key="2">
    <source>
        <dbReference type="ARBA" id="ARBA00023295"/>
    </source>
</evidence>
<dbReference type="InterPro" id="IPR050386">
    <property type="entry name" value="Glycosyl_hydrolase_5"/>
</dbReference>
<feature type="domain" description="Glycoside hydrolase family 5" evidence="4">
    <location>
        <begin position="75"/>
        <end position="316"/>
    </location>
</feature>
<keyword evidence="1 3" id="KW-0378">Hydrolase</keyword>
<dbReference type="GO" id="GO:0016798">
    <property type="term" value="F:hydrolase activity, acting on glycosyl bonds"/>
    <property type="evidence" value="ECO:0007669"/>
    <property type="project" value="UniProtKB-KW"/>
</dbReference>
<dbReference type="PANTHER" id="PTHR31297:SF13">
    <property type="entry name" value="PUTATIVE-RELATED"/>
    <property type="match status" value="1"/>
</dbReference>
<dbReference type="Gene3D" id="3.20.20.80">
    <property type="entry name" value="Glycosidases"/>
    <property type="match status" value="1"/>
</dbReference>
<sequence>MITKFLKTQGRQIVTEDGQPILLKGWGIGNWLLQEGYMWQAHGQLFDRPRRIEQTIADLTDQEFAQDFWQAYRDNYFTEADVAYIHQQGYNSLRLPFNASLFLDDAGEVDERNFYLMDQAIAWAKKYDLYVWIDMHGAPGGQTGANIDDSIGDVPNLYLVPEYWHQALQLWQFIARRYADEPAVAGYDLLNEPIRPGNDHLQDFDYLLPKLAQFYDEAIAKIHAVDARHMFSLEGYHWASDPSVFNHHYDDNYVIHFHRYGVLPSQETFAEFLVVSRQYDVPLWLGETGENNDRWFAGMAQLCEANQVSRHFWTYKKMGRQNSGVTVKTPDNWSLIMDYLQTGRKPAASQVKTILADYLDNIKFANCLPNPDVDRHILLKPPVTYAAVNFSEVPGSYRGATARSNFVKYHQGKNLDIIVPDLQQPGQSTFDVHLDDYRLRLHESEFVTYTFWNQAPAKQVQLCFDDQLTAANSQIQVVVNDQEIFAGPLVGIDLQLPLAQLTQVNVKIVVISGVVGLAKINLF</sequence>